<dbReference type="HOGENOM" id="CLU_2980656_0_0_1"/>
<dbReference type="InParanoid" id="A0A0D0ASD5"/>
<reference evidence="1 2" key="1">
    <citation type="submission" date="2014-04" db="EMBL/GenBank/DDBJ databases">
        <authorList>
            <consortium name="DOE Joint Genome Institute"/>
            <person name="Kuo A."/>
            <person name="Ruytinx J."/>
            <person name="Rineau F."/>
            <person name="Colpaert J."/>
            <person name="Kohler A."/>
            <person name="Nagy L.G."/>
            <person name="Floudas D."/>
            <person name="Copeland A."/>
            <person name="Barry K.W."/>
            <person name="Cichocki N."/>
            <person name="Veneault-Fourrey C."/>
            <person name="LaButti K."/>
            <person name="Lindquist E.A."/>
            <person name="Lipzen A."/>
            <person name="Lundell T."/>
            <person name="Morin E."/>
            <person name="Murat C."/>
            <person name="Sun H."/>
            <person name="Tunlid A."/>
            <person name="Henrissat B."/>
            <person name="Grigoriev I.V."/>
            <person name="Hibbett D.S."/>
            <person name="Martin F."/>
            <person name="Nordberg H.P."/>
            <person name="Cantor M.N."/>
            <person name="Hua S.X."/>
        </authorList>
    </citation>
    <scope>NUCLEOTIDE SEQUENCE [LARGE SCALE GENOMIC DNA]</scope>
    <source>
        <strain evidence="1 2">UH-Slu-Lm8-n1</strain>
    </source>
</reference>
<name>A0A0D0ASD5_9AGAM</name>
<accession>A0A0D0ASD5</accession>
<keyword evidence="2" id="KW-1185">Reference proteome</keyword>
<reference evidence="2" key="2">
    <citation type="submission" date="2015-01" db="EMBL/GenBank/DDBJ databases">
        <title>Evolutionary Origins and Diversification of the Mycorrhizal Mutualists.</title>
        <authorList>
            <consortium name="DOE Joint Genome Institute"/>
            <consortium name="Mycorrhizal Genomics Consortium"/>
            <person name="Kohler A."/>
            <person name="Kuo A."/>
            <person name="Nagy L.G."/>
            <person name="Floudas D."/>
            <person name="Copeland A."/>
            <person name="Barry K.W."/>
            <person name="Cichocki N."/>
            <person name="Veneault-Fourrey C."/>
            <person name="LaButti K."/>
            <person name="Lindquist E.A."/>
            <person name="Lipzen A."/>
            <person name="Lundell T."/>
            <person name="Morin E."/>
            <person name="Murat C."/>
            <person name="Riley R."/>
            <person name="Ohm R."/>
            <person name="Sun H."/>
            <person name="Tunlid A."/>
            <person name="Henrissat B."/>
            <person name="Grigoriev I.V."/>
            <person name="Hibbett D.S."/>
            <person name="Martin F."/>
        </authorList>
    </citation>
    <scope>NUCLEOTIDE SEQUENCE [LARGE SCALE GENOMIC DNA]</scope>
    <source>
        <strain evidence="2">UH-Slu-Lm8-n1</strain>
    </source>
</reference>
<evidence type="ECO:0000313" key="2">
    <source>
        <dbReference type="Proteomes" id="UP000054485"/>
    </source>
</evidence>
<dbReference type="AlphaFoldDB" id="A0A0D0ASD5"/>
<evidence type="ECO:0000313" key="1">
    <source>
        <dbReference type="EMBL" id="KIK37162.1"/>
    </source>
</evidence>
<proteinExistence type="predicted"/>
<gene>
    <name evidence="1" type="ORF">CY34DRAFT_810597</name>
</gene>
<dbReference type="Proteomes" id="UP000054485">
    <property type="component" value="Unassembled WGS sequence"/>
</dbReference>
<dbReference type="EMBL" id="KN835471">
    <property type="protein sequence ID" value="KIK37162.1"/>
    <property type="molecule type" value="Genomic_DNA"/>
</dbReference>
<organism evidence="1 2">
    <name type="scientific">Suillus luteus UH-Slu-Lm8-n1</name>
    <dbReference type="NCBI Taxonomy" id="930992"/>
    <lineage>
        <taxon>Eukaryota</taxon>
        <taxon>Fungi</taxon>
        <taxon>Dikarya</taxon>
        <taxon>Basidiomycota</taxon>
        <taxon>Agaricomycotina</taxon>
        <taxon>Agaricomycetes</taxon>
        <taxon>Agaricomycetidae</taxon>
        <taxon>Boletales</taxon>
        <taxon>Suillineae</taxon>
        <taxon>Suillaceae</taxon>
        <taxon>Suillus</taxon>
    </lineage>
</organism>
<sequence>MLMRCQDNAPLRKHQPLRSVTDMEWLLMDLAFVANLARINDDVFLTAWHRLHFPMVPG</sequence>
<protein>
    <submittedName>
        <fullName evidence="1">Uncharacterized protein</fullName>
    </submittedName>
</protein>